<proteinExistence type="inferred from homology"/>
<dbReference type="SUPFAM" id="SSF56574">
    <property type="entry name" value="Serpins"/>
    <property type="match status" value="1"/>
</dbReference>
<dbReference type="InterPro" id="IPR000215">
    <property type="entry name" value="Serpin_fam"/>
</dbReference>
<dbReference type="EMBL" id="QLZR01000002">
    <property type="protein sequence ID" value="RAZ78970.1"/>
    <property type="molecule type" value="Genomic_DNA"/>
</dbReference>
<evidence type="ECO:0000313" key="3">
    <source>
        <dbReference type="EMBL" id="RAZ78970.1"/>
    </source>
</evidence>
<evidence type="ECO:0000313" key="4">
    <source>
        <dbReference type="Proteomes" id="UP000251002"/>
    </source>
</evidence>
<dbReference type="SMART" id="SM00093">
    <property type="entry name" value="SERPIN"/>
    <property type="match status" value="1"/>
</dbReference>
<dbReference type="GO" id="GO:0004867">
    <property type="term" value="F:serine-type endopeptidase inhibitor activity"/>
    <property type="evidence" value="ECO:0007669"/>
    <property type="project" value="InterPro"/>
</dbReference>
<dbReference type="Gene3D" id="2.30.39.10">
    <property type="entry name" value="Alpha-1-antitrypsin, domain 1"/>
    <property type="match status" value="1"/>
</dbReference>
<comment type="caution">
    <text evidence="3">The sequence shown here is derived from an EMBL/GenBank/DDBJ whole genome shotgun (WGS) entry which is preliminary data.</text>
</comment>
<dbReference type="InterPro" id="IPR036186">
    <property type="entry name" value="Serpin_sf"/>
</dbReference>
<organism evidence="3 4">
    <name type="scientific">Planococcus halotolerans</name>
    <dbReference type="NCBI Taxonomy" id="2233542"/>
    <lineage>
        <taxon>Bacteria</taxon>
        <taxon>Bacillati</taxon>
        <taxon>Bacillota</taxon>
        <taxon>Bacilli</taxon>
        <taxon>Bacillales</taxon>
        <taxon>Caryophanaceae</taxon>
        <taxon>Planococcus</taxon>
    </lineage>
</organism>
<keyword evidence="4" id="KW-1185">Reference proteome</keyword>
<dbReference type="CDD" id="cd19588">
    <property type="entry name" value="serpin_miropin-like"/>
    <property type="match status" value="1"/>
</dbReference>
<dbReference type="Proteomes" id="UP000251002">
    <property type="component" value="Unassembled WGS sequence"/>
</dbReference>
<gene>
    <name evidence="3" type="ORF">DP120_04955</name>
</gene>
<reference evidence="3 4" key="1">
    <citation type="submission" date="2018-06" db="EMBL/GenBank/DDBJ databases">
        <title>The draft genome sequences of strains SCU63 and S1.</title>
        <authorList>
            <person name="Gan L."/>
        </authorList>
    </citation>
    <scope>NUCLEOTIDE SEQUENCE [LARGE SCALE GENOMIC DNA]</scope>
    <source>
        <strain evidence="3 4">SCU63</strain>
    </source>
</reference>
<dbReference type="InterPro" id="IPR023796">
    <property type="entry name" value="Serpin_dom"/>
</dbReference>
<dbReference type="InterPro" id="IPR042185">
    <property type="entry name" value="Serpin_sf_2"/>
</dbReference>
<sequence>MKRSTVFAVSLAVIILAGCGQTQGSTDPGSLQPSKNAEFEEDDYLEIVDASNLMGMNLLSEISGKGEGDNPFISPVSLYMALSMLYNGAEGDTKDEIAEVLGVKGIEAGNLNQANASLMSILASDTEKIELRIGNSIWLNDSYQFQEQFTASNRDYFNAEIEEIDISDKASAVEINEWVQDATNNKIKKMAEEPLDSNIVAILLNAVYFKGDWQYKFEAGTTKESTFMGEGDKKSTVQMMRLEERIPYLETDSFQAVSLPYGDGEMDMKLFLPRSSSSLKEFRDALNTENWKRWNGEFSSRQGKVLMPKFEMEYEIILNDAMKELGMPSSFNENADFPHIVEGDSELAVTSIAQKTYLDINEEGTEAAAATSISVVDSGDAEPPFTMKIERPFFLAITDVESGAILFMGEIKDLQ</sequence>
<evidence type="ECO:0000256" key="1">
    <source>
        <dbReference type="RuleBase" id="RU000411"/>
    </source>
</evidence>
<dbReference type="GO" id="GO:0005615">
    <property type="term" value="C:extracellular space"/>
    <property type="evidence" value="ECO:0007669"/>
    <property type="project" value="InterPro"/>
</dbReference>
<evidence type="ECO:0000259" key="2">
    <source>
        <dbReference type="SMART" id="SM00093"/>
    </source>
</evidence>
<dbReference type="RefSeq" id="WP_112222464.1">
    <property type="nucleotide sequence ID" value="NZ_CP196859.1"/>
</dbReference>
<dbReference type="PROSITE" id="PS51257">
    <property type="entry name" value="PROKAR_LIPOPROTEIN"/>
    <property type="match status" value="1"/>
</dbReference>
<name>A0A365L0L0_9BACL</name>
<dbReference type="PANTHER" id="PTHR11461:SF211">
    <property type="entry name" value="GH10112P-RELATED"/>
    <property type="match status" value="1"/>
</dbReference>
<protein>
    <recommendedName>
        <fullName evidence="2">Serpin domain-containing protein</fullName>
    </recommendedName>
</protein>
<comment type="similarity">
    <text evidence="1">Belongs to the serpin family.</text>
</comment>
<feature type="domain" description="Serpin" evidence="2">
    <location>
        <begin position="56"/>
        <end position="414"/>
    </location>
</feature>
<dbReference type="Gene3D" id="3.30.497.10">
    <property type="entry name" value="Antithrombin, subunit I, domain 2"/>
    <property type="match status" value="1"/>
</dbReference>
<dbReference type="PANTHER" id="PTHR11461">
    <property type="entry name" value="SERINE PROTEASE INHIBITOR, SERPIN"/>
    <property type="match status" value="1"/>
</dbReference>
<dbReference type="Pfam" id="PF00079">
    <property type="entry name" value="Serpin"/>
    <property type="match status" value="1"/>
</dbReference>
<dbReference type="AlphaFoldDB" id="A0A365L0L0"/>
<accession>A0A365L0L0</accession>
<dbReference type="InterPro" id="IPR042178">
    <property type="entry name" value="Serpin_sf_1"/>
</dbReference>